<dbReference type="PANTHER" id="PTHR41252:SF1">
    <property type="entry name" value="BLR2505 PROTEIN"/>
    <property type="match status" value="1"/>
</dbReference>
<dbReference type="EMBL" id="CSTD01000005">
    <property type="protein sequence ID" value="CPR12819.1"/>
    <property type="molecule type" value="Genomic_DNA"/>
</dbReference>
<organism evidence="2 3">
    <name type="scientific">Mycobacterium bohemicum DSM 44277</name>
    <dbReference type="NCBI Taxonomy" id="1236609"/>
    <lineage>
        <taxon>Bacteria</taxon>
        <taxon>Bacillati</taxon>
        <taxon>Actinomycetota</taxon>
        <taxon>Actinomycetes</taxon>
        <taxon>Mycobacteriales</taxon>
        <taxon>Mycobacteriaceae</taxon>
        <taxon>Mycobacterium</taxon>
    </lineage>
</organism>
<dbReference type="Proteomes" id="UP000198875">
    <property type="component" value="Unassembled WGS sequence"/>
</dbReference>
<name>A0A0U0WF63_MYCBE</name>
<dbReference type="InterPro" id="IPR032710">
    <property type="entry name" value="NTF2-like_dom_sf"/>
</dbReference>
<dbReference type="SUPFAM" id="SSF54427">
    <property type="entry name" value="NTF2-like"/>
    <property type="match status" value="1"/>
</dbReference>
<dbReference type="Gene3D" id="3.10.450.50">
    <property type="match status" value="1"/>
</dbReference>
<proteinExistence type="predicted"/>
<gene>
    <name evidence="2" type="ORF">BN971_04125</name>
</gene>
<dbReference type="PANTHER" id="PTHR41252">
    <property type="entry name" value="BLR2505 PROTEIN"/>
    <property type="match status" value="1"/>
</dbReference>
<accession>A0A0U0WF63</accession>
<reference evidence="2 3" key="1">
    <citation type="submission" date="2015-03" db="EMBL/GenBank/DDBJ databases">
        <authorList>
            <person name="Murphy D."/>
        </authorList>
    </citation>
    <scope>NUCLEOTIDE SEQUENCE [LARGE SCALE GENOMIC DNA]</scope>
    <source>
        <strain evidence="2 3">DSM 44277</strain>
    </source>
</reference>
<evidence type="ECO:0000313" key="3">
    <source>
        <dbReference type="Proteomes" id="UP000198875"/>
    </source>
</evidence>
<evidence type="ECO:0000259" key="1">
    <source>
        <dbReference type="Pfam" id="PF12680"/>
    </source>
</evidence>
<evidence type="ECO:0000313" key="2">
    <source>
        <dbReference type="EMBL" id="CPR12819.1"/>
    </source>
</evidence>
<dbReference type="Pfam" id="PF12680">
    <property type="entry name" value="SnoaL_2"/>
    <property type="match status" value="1"/>
</dbReference>
<sequence>MSDDIEWITMMDYKVAGRGPQKVLEGMLVPAMQEWEPYTLTPHEFICDGDKVVSVGRFTGTNRATGKHVEVDYSHIWELQGHKIIRHRQFIDTGKIEPARHPG</sequence>
<dbReference type="InterPro" id="IPR037401">
    <property type="entry name" value="SnoaL-like"/>
</dbReference>
<protein>
    <submittedName>
        <fullName evidence="2">SnoaL-like domain protein</fullName>
    </submittedName>
</protein>
<feature type="domain" description="SnoaL-like" evidence="1">
    <location>
        <begin position="2"/>
        <end position="87"/>
    </location>
</feature>
<dbReference type="AlphaFoldDB" id="A0A0U0WF63"/>